<evidence type="ECO:0000313" key="3">
    <source>
        <dbReference type="Proteomes" id="UP000237881"/>
    </source>
</evidence>
<organism evidence="1 3">
    <name type="scientific">Rathayibacter rathayi</name>
    <name type="common">Corynebacterium rathayi</name>
    <dbReference type="NCBI Taxonomy" id="33887"/>
    <lineage>
        <taxon>Bacteria</taxon>
        <taxon>Bacillati</taxon>
        <taxon>Actinomycetota</taxon>
        <taxon>Actinomycetes</taxon>
        <taxon>Micrococcales</taxon>
        <taxon>Microbacteriaceae</taxon>
        <taxon>Rathayibacter</taxon>
    </lineage>
</organism>
<sequence length="60" mass="6668">MDLSAEECFPCCDGLSRPHWSSFVAQEAIPGIQTPYSLRRGQMVAAEEEAVARERQKAGR</sequence>
<dbReference type="EMBL" id="PSVT01000049">
    <property type="protein sequence ID" value="PPH72395.1"/>
    <property type="molecule type" value="Genomic_DNA"/>
</dbReference>
<proteinExistence type="predicted"/>
<protein>
    <submittedName>
        <fullName evidence="1">Uncharacterized protein</fullName>
    </submittedName>
</protein>
<dbReference type="EMBL" id="PSUL01000038">
    <property type="protein sequence ID" value="PPF10892.1"/>
    <property type="molecule type" value="Genomic_DNA"/>
</dbReference>
<evidence type="ECO:0000313" key="2">
    <source>
        <dbReference type="EMBL" id="PPH72395.1"/>
    </source>
</evidence>
<dbReference type="Proteomes" id="UP000237881">
    <property type="component" value="Unassembled WGS sequence"/>
</dbReference>
<keyword evidence="4" id="KW-1185">Reference proteome</keyword>
<dbReference type="AlphaFoldDB" id="A0ABD6W632"/>
<name>A0ABD6W632_RATRA</name>
<comment type="caution">
    <text evidence="1">The sequence shown here is derived from an EMBL/GenBank/DDBJ whole genome shotgun (WGS) entry which is preliminary data.</text>
</comment>
<evidence type="ECO:0000313" key="4">
    <source>
        <dbReference type="Proteomes" id="UP000239698"/>
    </source>
</evidence>
<dbReference type="KEGG" id="rry:C1O28_10860"/>
<dbReference type="Proteomes" id="UP000239698">
    <property type="component" value="Unassembled WGS sequence"/>
</dbReference>
<accession>A0ABD6W632</accession>
<evidence type="ECO:0000313" key="1">
    <source>
        <dbReference type="EMBL" id="PPF10892.1"/>
    </source>
</evidence>
<reference evidence="3 4" key="1">
    <citation type="submission" date="2018-02" db="EMBL/GenBank/DDBJ databases">
        <title>Bacteriophage NCPPB3778 and a type I-E CRISPR drive the evolution of the US Biological Select Agent, Rathayibacter toxicus.</title>
        <authorList>
            <person name="Davis E.W.II."/>
            <person name="Tabima J.F."/>
            <person name="Weisberg A.J."/>
            <person name="Lopes L.D."/>
            <person name="Wiseman M.S."/>
            <person name="Wiseman M.S."/>
            <person name="Pupko T."/>
            <person name="Belcher M.S."/>
            <person name="Sechler A.J."/>
            <person name="Tancos M.A."/>
            <person name="Schroeder B.K."/>
            <person name="Murray T.D."/>
            <person name="Luster D.G."/>
            <person name="Schneider W.L."/>
            <person name="Rogers E."/>
            <person name="Andreote F.D."/>
            <person name="Grunwald N.J."/>
            <person name="Putnam M.L."/>
            <person name="Chang J.H."/>
        </authorList>
    </citation>
    <scope>NUCLEOTIDE SEQUENCE [LARGE SCALE GENOMIC DNA]</scope>
    <source>
        <strain evidence="2 4">AY1D6</strain>
        <strain evidence="1 3">AY1I9</strain>
    </source>
</reference>
<gene>
    <name evidence="1" type="ORF">C5C04_12780</name>
    <name evidence="2" type="ORF">C5C40_14485</name>
</gene>